<dbReference type="SUPFAM" id="SSF56601">
    <property type="entry name" value="beta-lactamase/transpeptidase-like"/>
    <property type="match status" value="1"/>
</dbReference>
<dbReference type="Proteomes" id="UP000324517">
    <property type="component" value="Unassembled WGS sequence"/>
</dbReference>
<evidence type="ECO:0000256" key="10">
    <source>
        <dbReference type="SAM" id="MobiDB-lite"/>
    </source>
</evidence>
<dbReference type="PANTHER" id="PTHR21581">
    <property type="entry name" value="D-ALANYL-D-ALANINE CARBOXYPEPTIDASE"/>
    <property type="match status" value="1"/>
</dbReference>
<evidence type="ECO:0000256" key="4">
    <source>
        <dbReference type="ARBA" id="ARBA00022960"/>
    </source>
</evidence>
<evidence type="ECO:0000256" key="9">
    <source>
        <dbReference type="RuleBase" id="RU004016"/>
    </source>
</evidence>
<evidence type="ECO:0000313" key="13">
    <source>
        <dbReference type="EMBL" id="TYS68598.1"/>
    </source>
</evidence>
<evidence type="ECO:0000256" key="5">
    <source>
        <dbReference type="ARBA" id="ARBA00022984"/>
    </source>
</evidence>
<evidence type="ECO:0000256" key="7">
    <source>
        <dbReference type="PIRSR" id="PIRSR618044-1"/>
    </source>
</evidence>
<keyword evidence="5" id="KW-0573">Peptidoglycan synthesis</keyword>
<evidence type="ECO:0000259" key="12">
    <source>
        <dbReference type="Pfam" id="PF00768"/>
    </source>
</evidence>
<dbReference type="PRINTS" id="PR00725">
    <property type="entry name" value="DADACBPTASE1"/>
</dbReference>
<keyword evidence="11" id="KW-1133">Transmembrane helix</keyword>
<dbReference type="InterPro" id="IPR018044">
    <property type="entry name" value="Peptidase_S11"/>
</dbReference>
<keyword evidence="11" id="KW-0472">Membrane</keyword>
<dbReference type="AlphaFoldDB" id="A0A5D4T1V6"/>
<keyword evidence="13" id="KW-0645">Protease</keyword>
<proteinExistence type="inferred from homology"/>
<feature type="compositionally biased region" description="Polar residues" evidence="10">
    <location>
        <begin position="348"/>
        <end position="361"/>
    </location>
</feature>
<accession>A0A5D4T1V6</accession>
<feature type="active site" evidence="7">
    <location>
        <position position="120"/>
    </location>
</feature>
<feature type="binding site" evidence="8">
    <location>
        <position position="226"/>
    </location>
    <ligand>
        <name>substrate</name>
    </ligand>
</feature>
<evidence type="ECO:0000256" key="11">
    <source>
        <dbReference type="SAM" id="Phobius"/>
    </source>
</evidence>
<feature type="domain" description="Peptidase S11 D-alanyl-D-alanine carboxypeptidase A N-terminal" evidence="12">
    <location>
        <begin position="33"/>
        <end position="256"/>
    </location>
</feature>
<reference evidence="13 14" key="1">
    <citation type="submission" date="2019-08" db="EMBL/GenBank/DDBJ databases">
        <title>Bacillus genomes from the desert of Cuatro Cienegas, Coahuila.</title>
        <authorList>
            <person name="Olmedo-Alvarez G."/>
        </authorList>
    </citation>
    <scope>NUCLEOTIDE SEQUENCE [LARGE SCALE GENOMIC DNA]</scope>
    <source>
        <strain evidence="13 14">CH98b_3T</strain>
    </source>
</reference>
<sequence>MSSFMIKKLQLCVIIPLLVMVFGNSITVHAEGPGDLFSESVILIDSKSGNTLYEKDSKREMYPASITKIVTAIIAIEEGNLQDIVTVSENARDQDGTRVYLLEGEKVTLKKLVQGLLINSGNDAGTAIAEHLDGSEKAFAKRMNTFVKEKVGVKNTNFTNPHGLYHPDHVTTAQDMAKIAQYAMKNETFREIVGTKEMEWIGEGWETTLFNHHRLLWDYEGTTGVKNGYVPESGHTLVTSAKRDGMDLIVVTMKAASKYYIYKDTMTLLDYGFANFITDEIKKGEMVTDASGREYMLAKNVHVAKRDEETINLRVNKDKDLVVKIGNREHLEENVLVEQERNDLTPAPTATSSDPANSSAVNGDAGTKSSLIPTIFIFISLLIFFFIMNVLQRRRRKKKMQQRYSDSIVYSRRSSYYR</sequence>
<gene>
    <name evidence="13" type="ORF">FZC75_18065</name>
</gene>
<feature type="active site" description="Proton acceptor" evidence="7">
    <location>
        <position position="68"/>
    </location>
</feature>
<comment type="similarity">
    <text evidence="1 9">Belongs to the peptidase S11 family.</text>
</comment>
<dbReference type="Pfam" id="PF00768">
    <property type="entry name" value="Peptidase_S11"/>
    <property type="match status" value="1"/>
</dbReference>
<dbReference type="GO" id="GO:0006508">
    <property type="term" value="P:proteolysis"/>
    <property type="evidence" value="ECO:0007669"/>
    <property type="project" value="InterPro"/>
</dbReference>
<dbReference type="EMBL" id="VTET01000010">
    <property type="protein sequence ID" value="TYS68598.1"/>
    <property type="molecule type" value="Genomic_DNA"/>
</dbReference>
<dbReference type="GO" id="GO:0008360">
    <property type="term" value="P:regulation of cell shape"/>
    <property type="evidence" value="ECO:0007669"/>
    <property type="project" value="UniProtKB-KW"/>
</dbReference>
<dbReference type="InterPro" id="IPR001967">
    <property type="entry name" value="Peptidase_S11_N"/>
</dbReference>
<evidence type="ECO:0000256" key="2">
    <source>
        <dbReference type="ARBA" id="ARBA00022729"/>
    </source>
</evidence>
<feature type="region of interest" description="Disordered" evidence="10">
    <location>
        <begin position="338"/>
        <end position="363"/>
    </location>
</feature>
<keyword evidence="6" id="KW-0961">Cell wall biogenesis/degradation</keyword>
<dbReference type="InterPro" id="IPR012338">
    <property type="entry name" value="Beta-lactam/transpept-like"/>
</dbReference>
<evidence type="ECO:0000256" key="3">
    <source>
        <dbReference type="ARBA" id="ARBA00022801"/>
    </source>
</evidence>
<dbReference type="OrthoDB" id="9791132at2"/>
<evidence type="ECO:0000256" key="1">
    <source>
        <dbReference type="ARBA" id="ARBA00007164"/>
    </source>
</evidence>
<dbReference type="GO" id="GO:0071555">
    <property type="term" value="P:cell wall organization"/>
    <property type="evidence" value="ECO:0007669"/>
    <property type="project" value="UniProtKB-KW"/>
</dbReference>
<comment type="caution">
    <text evidence="13">The sequence shown here is derived from an EMBL/GenBank/DDBJ whole genome shotgun (WGS) entry which is preliminary data.</text>
</comment>
<keyword evidence="2" id="KW-0732">Signal</keyword>
<keyword evidence="11" id="KW-0812">Transmembrane</keyword>
<dbReference type="PANTHER" id="PTHR21581:SF33">
    <property type="entry name" value="D-ALANYL-D-ALANINE CARBOXYPEPTIDASE DACB"/>
    <property type="match status" value="1"/>
</dbReference>
<evidence type="ECO:0000313" key="14">
    <source>
        <dbReference type="Proteomes" id="UP000324517"/>
    </source>
</evidence>
<keyword evidence="4" id="KW-0133">Cell shape</keyword>
<evidence type="ECO:0000256" key="6">
    <source>
        <dbReference type="ARBA" id="ARBA00023316"/>
    </source>
</evidence>
<dbReference type="Gene3D" id="3.40.710.10">
    <property type="entry name" value="DD-peptidase/beta-lactamase superfamily"/>
    <property type="match status" value="1"/>
</dbReference>
<dbReference type="GO" id="GO:0009002">
    <property type="term" value="F:serine-type D-Ala-D-Ala carboxypeptidase activity"/>
    <property type="evidence" value="ECO:0007669"/>
    <property type="project" value="InterPro"/>
</dbReference>
<protein>
    <submittedName>
        <fullName evidence="13">D-alanyl-D-alanine carboxypeptidase</fullName>
    </submittedName>
</protein>
<organism evidence="13 14">
    <name type="scientific">Sutcliffiella horikoshii</name>
    <dbReference type="NCBI Taxonomy" id="79883"/>
    <lineage>
        <taxon>Bacteria</taxon>
        <taxon>Bacillati</taxon>
        <taxon>Bacillota</taxon>
        <taxon>Bacilli</taxon>
        <taxon>Bacillales</taxon>
        <taxon>Bacillaceae</taxon>
        <taxon>Sutcliffiella</taxon>
    </lineage>
</organism>
<keyword evidence="3" id="KW-0378">Hydrolase</keyword>
<keyword evidence="13" id="KW-0121">Carboxypeptidase</keyword>
<dbReference type="GO" id="GO:0009252">
    <property type="term" value="P:peptidoglycan biosynthetic process"/>
    <property type="evidence" value="ECO:0007669"/>
    <property type="project" value="UniProtKB-KW"/>
</dbReference>
<evidence type="ECO:0000256" key="8">
    <source>
        <dbReference type="PIRSR" id="PIRSR618044-2"/>
    </source>
</evidence>
<feature type="transmembrane region" description="Helical" evidence="11">
    <location>
        <begin position="371"/>
        <end position="391"/>
    </location>
</feature>
<feature type="active site" description="Acyl-ester intermediate" evidence="7">
    <location>
        <position position="65"/>
    </location>
</feature>
<name>A0A5D4T1V6_9BACI</name>